<dbReference type="PRINTS" id="PR00466">
    <property type="entry name" value="GP91PHOX"/>
</dbReference>
<dbReference type="PROSITE" id="PS50222">
    <property type="entry name" value="EF_HAND_2"/>
    <property type="match status" value="1"/>
</dbReference>
<keyword evidence="5 14" id="KW-0812">Transmembrane</keyword>
<dbReference type="PROSITE" id="PS00018">
    <property type="entry name" value="EF_HAND_1"/>
    <property type="match status" value="1"/>
</dbReference>
<dbReference type="SFLD" id="SFLDG01169">
    <property type="entry name" value="NADPH_oxidase_subgroup_(NOX)"/>
    <property type="match status" value="2"/>
</dbReference>
<evidence type="ECO:0000256" key="3">
    <source>
        <dbReference type="ARBA" id="ARBA00022559"/>
    </source>
</evidence>
<keyword evidence="7" id="KW-0274">FAD</keyword>
<dbReference type="GO" id="GO:0005886">
    <property type="term" value="C:plasma membrane"/>
    <property type="evidence" value="ECO:0007669"/>
    <property type="project" value="TreeGrafter"/>
</dbReference>
<feature type="region of interest" description="Disordered" evidence="13">
    <location>
        <begin position="703"/>
        <end position="723"/>
    </location>
</feature>
<dbReference type="SFLD" id="SFLDS00052">
    <property type="entry name" value="Ferric_Reductase_Domain"/>
    <property type="match status" value="2"/>
</dbReference>
<protein>
    <recommendedName>
        <fullName evidence="18">FAD-binding FR-type domain-containing protein</fullName>
    </recommendedName>
</protein>
<dbReference type="InterPro" id="IPR050369">
    <property type="entry name" value="RBOH/FRE"/>
</dbReference>
<feature type="region of interest" description="Disordered" evidence="13">
    <location>
        <begin position="1172"/>
        <end position="1195"/>
    </location>
</feature>
<evidence type="ECO:0000256" key="6">
    <source>
        <dbReference type="ARBA" id="ARBA00022723"/>
    </source>
</evidence>
<dbReference type="Gene3D" id="1.10.238.10">
    <property type="entry name" value="EF-hand"/>
    <property type="match status" value="1"/>
</dbReference>
<evidence type="ECO:0000256" key="14">
    <source>
        <dbReference type="SAM" id="Phobius"/>
    </source>
</evidence>
<feature type="transmembrane region" description="Helical" evidence="14">
    <location>
        <begin position="491"/>
        <end position="512"/>
    </location>
</feature>
<dbReference type="Pfam" id="PF08414">
    <property type="entry name" value="NADPH_Ox"/>
    <property type="match status" value="1"/>
</dbReference>
<feature type="region of interest" description="Disordered" evidence="13">
    <location>
        <begin position="1"/>
        <end position="63"/>
    </location>
</feature>
<reference evidence="17" key="1">
    <citation type="submission" date="2018-11" db="EMBL/GenBank/DDBJ databases">
        <authorList>
            <consortium name="Genoscope - CEA"/>
            <person name="William W."/>
        </authorList>
    </citation>
    <scope>NUCLEOTIDE SEQUENCE</scope>
</reference>
<organism evidence="17">
    <name type="scientific">Brassica oleracea</name>
    <name type="common">Wild cabbage</name>
    <dbReference type="NCBI Taxonomy" id="3712"/>
    <lineage>
        <taxon>Eukaryota</taxon>
        <taxon>Viridiplantae</taxon>
        <taxon>Streptophyta</taxon>
        <taxon>Embryophyta</taxon>
        <taxon>Tracheophyta</taxon>
        <taxon>Spermatophyta</taxon>
        <taxon>Magnoliopsida</taxon>
        <taxon>eudicotyledons</taxon>
        <taxon>Gunneridae</taxon>
        <taxon>Pentapetalae</taxon>
        <taxon>rosids</taxon>
        <taxon>malvids</taxon>
        <taxon>Brassicales</taxon>
        <taxon>Brassicaceae</taxon>
        <taxon>Brassiceae</taxon>
        <taxon>Brassica</taxon>
    </lineage>
</organism>
<keyword evidence="8" id="KW-0106">Calcium</keyword>
<feature type="domain" description="EF-hand" evidence="15">
    <location>
        <begin position="187"/>
        <end position="222"/>
    </location>
</feature>
<dbReference type="GO" id="GO:0005509">
    <property type="term" value="F:calcium ion binding"/>
    <property type="evidence" value="ECO:0007669"/>
    <property type="project" value="InterPro"/>
</dbReference>
<dbReference type="Gene3D" id="2.40.30.10">
    <property type="entry name" value="Translation factors"/>
    <property type="match status" value="2"/>
</dbReference>
<dbReference type="Pfam" id="PF08030">
    <property type="entry name" value="NAD_binding_6"/>
    <property type="match status" value="2"/>
</dbReference>
<dbReference type="InterPro" id="IPR017927">
    <property type="entry name" value="FAD-bd_FR_type"/>
</dbReference>
<dbReference type="PANTHER" id="PTHR11972">
    <property type="entry name" value="NADPH OXIDASE"/>
    <property type="match status" value="1"/>
</dbReference>
<dbReference type="InterPro" id="IPR017938">
    <property type="entry name" value="Riboflavin_synthase-like_b-brl"/>
</dbReference>
<dbReference type="GO" id="GO:0016175">
    <property type="term" value="F:superoxide-generating NAD(P)H oxidase activity"/>
    <property type="evidence" value="ECO:0007669"/>
    <property type="project" value="UniProtKB-ARBA"/>
</dbReference>
<dbReference type="CDD" id="cd06186">
    <property type="entry name" value="NOX_Duox_like_FAD_NADP"/>
    <property type="match status" value="2"/>
</dbReference>
<evidence type="ECO:0000256" key="12">
    <source>
        <dbReference type="ARBA" id="ARBA00023136"/>
    </source>
</evidence>
<evidence type="ECO:0000256" key="8">
    <source>
        <dbReference type="ARBA" id="ARBA00022837"/>
    </source>
</evidence>
<evidence type="ECO:0000256" key="10">
    <source>
        <dbReference type="ARBA" id="ARBA00022989"/>
    </source>
</evidence>
<dbReference type="InterPro" id="IPR013130">
    <property type="entry name" value="Fe3_Rdtase_TM_dom"/>
</dbReference>
<feature type="compositionally biased region" description="Basic and acidic residues" evidence="13">
    <location>
        <begin position="20"/>
        <end position="39"/>
    </location>
</feature>
<dbReference type="InterPro" id="IPR013121">
    <property type="entry name" value="Fe_red_NAD-bd_6"/>
</dbReference>
<evidence type="ECO:0000256" key="11">
    <source>
        <dbReference type="ARBA" id="ARBA00023002"/>
    </source>
</evidence>
<dbReference type="PROSITE" id="PS51384">
    <property type="entry name" value="FAD_FR"/>
    <property type="match status" value="2"/>
</dbReference>
<dbReference type="GO" id="GO:0016174">
    <property type="term" value="F:NAD(P)H oxidase H2O2-forming activity"/>
    <property type="evidence" value="ECO:0007669"/>
    <property type="project" value="TreeGrafter"/>
</dbReference>
<keyword evidence="4" id="KW-0285">Flavoprotein</keyword>
<name>A0A3P6AJX9_BRAOL</name>
<gene>
    <name evidence="17" type="ORF">BOLC3T12904H</name>
</gene>
<accession>A0A3P6AJX9</accession>
<evidence type="ECO:0000259" key="15">
    <source>
        <dbReference type="PROSITE" id="PS50222"/>
    </source>
</evidence>
<dbReference type="GO" id="GO:0042742">
    <property type="term" value="P:defense response to bacterium"/>
    <property type="evidence" value="ECO:0007669"/>
    <property type="project" value="UniProtKB-ARBA"/>
</dbReference>
<dbReference type="InterPro" id="IPR013112">
    <property type="entry name" value="FAD-bd_8"/>
</dbReference>
<feature type="compositionally biased region" description="Polar residues" evidence="13">
    <location>
        <begin position="1180"/>
        <end position="1190"/>
    </location>
</feature>
<evidence type="ECO:0000256" key="7">
    <source>
        <dbReference type="ARBA" id="ARBA00022827"/>
    </source>
</evidence>
<feature type="domain" description="FAD-binding FR-type" evidence="16">
    <location>
        <begin position="546"/>
        <end position="668"/>
    </location>
</feature>
<dbReference type="SUPFAM" id="SSF52343">
    <property type="entry name" value="Ferredoxin reductase-like, C-terminal NADP-linked domain"/>
    <property type="match status" value="2"/>
</dbReference>
<dbReference type="Pfam" id="PF08022">
    <property type="entry name" value="FAD_binding_8"/>
    <property type="match status" value="2"/>
</dbReference>
<evidence type="ECO:0000256" key="1">
    <source>
        <dbReference type="ARBA" id="ARBA00004141"/>
    </source>
</evidence>
<dbReference type="PANTHER" id="PTHR11972:SF154">
    <property type="entry name" value="RESPIRATORY BURST OXIDASE HOMOLOG PROTEIN A"/>
    <property type="match status" value="1"/>
</dbReference>
<sequence>MQTVGFENATRYRGQSSARASEEGHQENVEITLDIKEDSISVYNSKPSKDEDPGKSRLGQSRSMKKISVLKHLESVSNELRRLTSSVPLTSETKPPRRAELALKGLKFITKADGVAGWPGVEKEFARLTEKTGGLLPRSNFGECIGIKSKGFAEALFDALAKRRNITGEVISQDQLQEFWEQINDQDFDSRLRLFFDMADTDADGRLTENEVQKIITLSASANNLDKITDQAAEYAALIMEELDPDDCGYIMIEALEVLLLQGPAEAIRDVKSKELSMLISQQLEVSQSRNLGKRLYSGVKYFVLDNWKRLWVMALWIAVMAGLFTWKFMEYRKIPADQVMGACVCIAKGAGETLKLNMAIVLLPVCRNTITLLRTKTKLSVVVPFDDNLNFHKVIAIAISIGVGIHATAHLACDFPRLIAADEETYKPMEQYFGVQPKSYAEFLKSVEVVTGTVMVILMTISFTLATSWLRRNNSETLPKPLKKIIGFNAFCYTHHLFVIVYTLLVIHGYYVYLIKIWYKKTTWMYLMVPVVIYLSERLVRALRSRIETVKILKVGLLPGKLLSLHMSRPDNFRYKSGQYMYLKCSEVSSLEWHPFSITSAPGDDYLSVHIRGLGDWTNKLRSKFSEVCAAPTDENRLNSGDLRNGNSYPYWPKLVIDGPYGAPSQDYKNFEVVLLVGLGIGATPMISIIKDIINNLKVNTGDEEEGRGSNRNHNVVTPPPISPARKREMFITKRAYFHWSTKEQGTFDWFKNVLDEVAEADVNNVIELHNYCSSIYQEGDARSALITMLQSLYHAKNGRDIVSGTRVMSEFARPKWRSIYKRIAVKHPYTRVVCRNTITLLRTKTKLGVVVPFDDNLNFHKVTAIAISIGVGLHATSHLACDFPRLIAADEETYKPVEQYFGVQPKSYVQFLKSVEVVTGTVMVILMTIAFTLATSWFRRNKLKSLPEPLKKITGFNAFWYTHHLFVIVYTLLVVHGYYVYLIKTWYRKTTWMYLMIPVVLYLSERLVRSLRSRIESVKILKIAVLQGEVLLLQMSRPNNFRYKSGQYMYLKCSDVSSLEWHPFSITSAPGDDYLSVHIRDQGDWTNKLRSTFSDVCSPAIPGKMSERRADLWNGDNLFFPKLVIDGPYGAPSQDYKNFEVVLLVGLGIGATPMISIIKDIINNLKVNTGDEEEGRGSNRNHNTVTPPSISPARKSELFRTKRAYFYWSTKEQGTYEWFKSVMDEVSEADVNNVIELHNYCTSIFEEGDARSALITKLQSLNQAKNGRDVVSGTRVMSHFGRPKWRSIYERISVKHPNTRWRVSQFYCGPATVVKELHNLATEFSQRSTKFCFHKENF</sequence>
<dbReference type="Gene3D" id="3.40.50.80">
    <property type="entry name" value="Nucleotide-binding domain of ferredoxin-NADP reductase (FNR) module"/>
    <property type="match status" value="2"/>
</dbReference>
<dbReference type="InterPro" id="IPR018247">
    <property type="entry name" value="EF_Hand_1_Ca_BS"/>
</dbReference>
<feature type="transmembrane region" description="Helical" evidence="14">
    <location>
        <begin position="311"/>
        <end position="330"/>
    </location>
</feature>
<keyword evidence="10 14" id="KW-1133">Transmembrane helix</keyword>
<feature type="domain" description="FAD-binding FR-type" evidence="16">
    <location>
        <begin position="1010"/>
        <end position="1137"/>
    </location>
</feature>
<dbReference type="InterPro" id="IPR039261">
    <property type="entry name" value="FNR_nucleotide-bd"/>
</dbReference>
<dbReference type="GO" id="GO:0009653">
    <property type="term" value="P:anatomical structure morphogenesis"/>
    <property type="evidence" value="ECO:0007669"/>
    <property type="project" value="UniProtKB-ARBA"/>
</dbReference>
<evidence type="ECO:0000256" key="2">
    <source>
        <dbReference type="ARBA" id="ARBA00007975"/>
    </source>
</evidence>
<keyword evidence="12 14" id="KW-0472">Membrane</keyword>
<comment type="similarity">
    <text evidence="2">Belongs to the RBOH (TC 5.B.1.3) family.</text>
</comment>
<evidence type="ECO:0000256" key="4">
    <source>
        <dbReference type="ARBA" id="ARBA00022630"/>
    </source>
</evidence>
<dbReference type="FunFam" id="2.40.30.10:FF:000059">
    <property type="entry name" value="dual oxidase isoform X1"/>
    <property type="match status" value="2"/>
</dbReference>
<keyword evidence="6" id="KW-0479">Metal-binding</keyword>
<dbReference type="GO" id="GO:0004601">
    <property type="term" value="F:peroxidase activity"/>
    <property type="evidence" value="ECO:0007669"/>
    <property type="project" value="UniProtKB-KW"/>
</dbReference>
<evidence type="ECO:0000259" key="16">
    <source>
        <dbReference type="PROSITE" id="PS51384"/>
    </source>
</evidence>
<dbReference type="EMBL" id="LR031872">
    <property type="protein sequence ID" value="VDC85540.1"/>
    <property type="molecule type" value="Genomic_DNA"/>
</dbReference>
<dbReference type="InterPro" id="IPR002048">
    <property type="entry name" value="EF_hand_dom"/>
</dbReference>
<feature type="transmembrane region" description="Helical" evidence="14">
    <location>
        <begin position="450"/>
        <end position="471"/>
    </location>
</feature>
<evidence type="ECO:0008006" key="18">
    <source>
        <dbReference type="Google" id="ProtNLM"/>
    </source>
</evidence>
<dbReference type="SUPFAM" id="SSF63380">
    <property type="entry name" value="Riboflavin synthase domain-like"/>
    <property type="match status" value="2"/>
</dbReference>
<evidence type="ECO:0000256" key="5">
    <source>
        <dbReference type="ARBA" id="ARBA00022692"/>
    </source>
</evidence>
<feature type="transmembrane region" description="Helical" evidence="14">
    <location>
        <begin position="919"/>
        <end position="940"/>
    </location>
</feature>
<proteinExistence type="inferred from homology"/>
<evidence type="ECO:0000256" key="13">
    <source>
        <dbReference type="SAM" id="MobiDB-lite"/>
    </source>
</evidence>
<dbReference type="SUPFAM" id="SSF47473">
    <property type="entry name" value="EF-hand"/>
    <property type="match status" value="1"/>
</dbReference>
<dbReference type="InterPro" id="IPR000778">
    <property type="entry name" value="Cyt_b245_heavy_chain"/>
</dbReference>
<comment type="subcellular location">
    <subcellularLocation>
        <location evidence="1">Membrane</location>
        <topology evidence="1">Multi-pass membrane protein</topology>
    </subcellularLocation>
</comment>
<dbReference type="InterPro" id="IPR013623">
    <property type="entry name" value="NADPH_Ox"/>
</dbReference>
<keyword evidence="9" id="KW-0521">NADP</keyword>
<dbReference type="Pfam" id="PF01794">
    <property type="entry name" value="Ferric_reduct"/>
    <property type="match status" value="2"/>
</dbReference>
<keyword evidence="3" id="KW-0575">Peroxidase</keyword>
<dbReference type="InterPro" id="IPR011992">
    <property type="entry name" value="EF-hand-dom_pair"/>
</dbReference>
<evidence type="ECO:0000313" key="17">
    <source>
        <dbReference type="EMBL" id="VDC85540.1"/>
    </source>
</evidence>
<feature type="transmembrane region" description="Helical" evidence="14">
    <location>
        <begin position="960"/>
        <end position="981"/>
    </location>
</feature>
<keyword evidence="11" id="KW-0560">Oxidoreductase</keyword>
<evidence type="ECO:0000256" key="9">
    <source>
        <dbReference type="ARBA" id="ARBA00022857"/>
    </source>
</evidence>